<dbReference type="Proteomes" id="UP000019471">
    <property type="component" value="Unassembled WGS sequence"/>
</dbReference>
<accession>W9WXS5</accession>
<sequence>MAGNPRPTSTPEDIRSVDNFSMAEAEHQDLKEDGIAHFSSSSRLQAAELLLQWKSRANQGGPKDFLNAFCWEEDALNDPAFDAGGNVALKAYLEEQFISGFRVSATAPRSQWVMSLFTGESKLHPAEVSGASKDPNLQLLGIPREIRDKIVRYVLVGEEEIPLRFRSYAFAERSSDTFGLNRKMDDTVRKHDRTVTQMWKPDGQVHALGLLFTCRQLYEEGRVIFYGENVWVDTSAGDFPTFYSEGNSYMSRSNAALVKKARLQRCLSFPDGLDGRLDAFTPFACNWLPNLQKLRLRFYVFKASPSDPSTIYAFVKERFLMTAADMTQNHPTLKKAIWNTDSLAPYKFSLNFGAELTVPGYSDEELFKVRTEEIDEEGRRHFIPKVC</sequence>
<reference evidence="1 2" key="1">
    <citation type="submission" date="2013-03" db="EMBL/GenBank/DDBJ databases">
        <title>The Genome Sequence of Cladophialophora psammophila CBS 110553.</title>
        <authorList>
            <consortium name="The Broad Institute Genomics Platform"/>
            <person name="Cuomo C."/>
            <person name="de Hoog S."/>
            <person name="Gorbushina A."/>
            <person name="Walker B."/>
            <person name="Young S.K."/>
            <person name="Zeng Q."/>
            <person name="Gargeya S."/>
            <person name="Fitzgerald M."/>
            <person name="Haas B."/>
            <person name="Abouelleil A."/>
            <person name="Allen A.W."/>
            <person name="Alvarado L."/>
            <person name="Arachchi H.M."/>
            <person name="Berlin A.M."/>
            <person name="Chapman S.B."/>
            <person name="Gainer-Dewar J."/>
            <person name="Goldberg J."/>
            <person name="Griggs A."/>
            <person name="Gujja S."/>
            <person name="Hansen M."/>
            <person name="Howarth C."/>
            <person name="Imamovic A."/>
            <person name="Ireland A."/>
            <person name="Larimer J."/>
            <person name="McCowan C."/>
            <person name="Murphy C."/>
            <person name="Pearson M."/>
            <person name="Poon T.W."/>
            <person name="Priest M."/>
            <person name="Roberts A."/>
            <person name="Saif S."/>
            <person name="Shea T."/>
            <person name="Sisk P."/>
            <person name="Sykes S."/>
            <person name="Wortman J."/>
            <person name="Nusbaum C."/>
            <person name="Birren B."/>
        </authorList>
    </citation>
    <scope>NUCLEOTIDE SEQUENCE [LARGE SCALE GENOMIC DNA]</scope>
    <source>
        <strain evidence="1 2">CBS 110553</strain>
    </source>
</reference>
<dbReference type="HOGENOM" id="CLU_713726_0_0_1"/>
<dbReference type="PANTHER" id="PTHR38790">
    <property type="entry name" value="2EXR DOMAIN-CONTAINING PROTEIN-RELATED"/>
    <property type="match status" value="1"/>
</dbReference>
<gene>
    <name evidence="1" type="ORF">A1O5_03915</name>
</gene>
<evidence type="ECO:0000313" key="1">
    <source>
        <dbReference type="EMBL" id="EXJ72768.1"/>
    </source>
</evidence>
<dbReference type="OrthoDB" id="4161039at2759"/>
<dbReference type="AlphaFoldDB" id="W9WXS5"/>
<dbReference type="PANTHER" id="PTHR38790:SF9">
    <property type="entry name" value="F-BOX DOMAIN-CONTAINING PROTEIN"/>
    <property type="match status" value="1"/>
</dbReference>
<dbReference type="EMBL" id="AMGX01000005">
    <property type="protein sequence ID" value="EXJ72768.1"/>
    <property type="molecule type" value="Genomic_DNA"/>
</dbReference>
<dbReference type="GeneID" id="19188642"/>
<name>W9WXS5_9EURO</name>
<keyword evidence="2" id="KW-1185">Reference proteome</keyword>
<comment type="caution">
    <text evidence="1">The sequence shown here is derived from an EMBL/GenBank/DDBJ whole genome shotgun (WGS) entry which is preliminary data.</text>
</comment>
<dbReference type="RefSeq" id="XP_007742715.1">
    <property type="nucleotide sequence ID" value="XM_007744525.1"/>
</dbReference>
<protein>
    <submittedName>
        <fullName evidence="1">Uncharacterized protein</fullName>
    </submittedName>
</protein>
<evidence type="ECO:0000313" key="2">
    <source>
        <dbReference type="Proteomes" id="UP000019471"/>
    </source>
</evidence>
<organism evidence="1 2">
    <name type="scientific">Cladophialophora psammophila CBS 110553</name>
    <dbReference type="NCBI Taxonomy" id="1182543"/>
    <lineage>
        <taxon>Eukaryota</taxon>
        <taxon>Fungi</taxon>
        <taxon>Dikarya</taxon>
        <taxon>Ascomycota</taxon>
        <taxon>Pezizomycotina</taxon>
        <taxon>Eurotiomycetes</taxon>
        <taxon>Chaetothyriomycetidae</taxon>
        <taxon>Chaetothyriales</taxon>
        <taxon>Herpotrichiellaceae</taxon>
        <taxon>Cladophialophora</taxon>
    </lineage>
</organism>
<proteinExistence type="predicted"/>